<accession>A0A3G1IW72</accession>
<protein>
    <submittedName>
        <fullName evidence="2">Uncharacterized protein</fullName>
    </submittedName>
</protein>
<reference evidence="2" key="1">
    <citation type="submission" date="2017-05" db="EMBL/GenBank/DDBJ databases">
        <title>Plastid comparative genomics reveals ancient divergence between Glaucophyte genera.</title>
        <authorList>
            <person name="Figueroa-Martinez F.J."/>
            <person name="Jackson C."/>
            <person name="Reyes-Prieto A."/>
        </authorList>
    </citation>
    <scope>NUCLEOTIDE SEQUENCE</scope>
    <source>
        <strain evidence="2">SAG 4.97</strain>
    </source>
</reference>
<keyword evidence="2" id="KW-0934">Plastid</keyword>
<keyword evidence="1" id="KW-0812">Transmembrane</keyword>
<keyword evidence="1" id="KW-1133">Transmembrane helix</keyword>
<geneLocation type="plastid" evidence="2"/>
<sequence length="49" mass="6191">MNIFFYGFSFFKLQLQKNRKFKIKFIKNVFFLYFLLLIYLCFSYLVVKK</sequence>
<name>A0A3G1IW72_9EUKA</name>
<feature type="transmembrane region" description="Helical" evidence="1">
    <location>
        <begin position="25"/>
        <end position="47"/>
    </location>
</feature>
<evidence type="ECO:0000313" key="2">
    <source>
        <dbReference type="EMBL" id="ASQ40295.1"/>
    </source>
</evidence>
<proteinExistence type="predicted"/>
<keyword evidence="1" id="KW-0472">Membrane</keyword>
<dbReference type="AlphaFoldDB" id="A0A3G1IW72"/>
<evidence type="ECO:0000256" key="1">
    <source>
        <dbReference type="SAM" id="Phobius"/>
    </source>
</evidence>
<gene>
    <name evidence="2" type="primary">orf614</name>
</gene>
<dbReference type="EMBL" id="MF167427">
    <property type="protein sequence ID" value="ASQ40295.1"/>
    <property type="molecule type" value="Genomic_DNA"/>
</dbReference>
<organism evidence="2">
    <name type="scientific">Cyanoptyche gloeocystis</name>
    <dbReference type="NCBI Taxonomy" id="77922"/>
    <lineage>
        <taxon>Eukaryota</taxon>
        <taxon>Glaucocystophyceae</taxon>
        <taxon>Glaucocystophyceae incertae sedis</taxon>
        <taxon>Cyanoptyche</taxon>
    </lineage>
</organism>